<evidence type="ECO:0000313" key="2">
    <source>
        <dbReference type="Proteomes" id="UP001174909"/>
    </source>
</evidence>
<keyword evidence="2" id="KW-1185">Reference proteome</keyword>
<comment type="caution">
    <text evidence="1">The sequence shown here is derived from an EMBL/GenBank/DDBJ whole genome shotgun (WGS) entry which is preliminary data.</text>
</comment>
<dbReference type="Proteomes" id="UP001174909">
    <property type="component" value="Unassembled WGS sequence"/>
</dbReference>
<name>A0AA35XBM0_GEOBA</name>
<protein>
    <submittedName>
        <fullName evidence="1">Uncharacterized protein</fullName>
    </submittedName>
</protein>
<reference evidence="1" key="1">
    <citation type="submission" date="2023-03" db="EMBL/GenBank/DDBJ databases">
        <authorList>
            <person name="Steffen K."/>
            <person name="Cardenas P."/>
        </authorList>
    </citation>
    <scope>NUCLEOTIDE SEQUENCE</scope>
</reference>
<evidence type="ECO:0000313" key="1">
    <source>
        <dbReference type="EMBL" id="CAI8046496.1"/>
    </source>
</evidence>
<proteinExistence type="predicted"/>
<feature type="non-terminal residue" evidence="1">
    <location>
        <position position="1"/>
    </location>
</feature>
<accession>A0AA35XBM0</accession>
<gene>
    <name evidence="1" type="ORF">GBAR_LOCUS25730</name>
</gene>
<dbReference type="EMBL" id="CASHTH010003567">
    <property type="protein sequence ID" value="CAI8046496.1"/>
    <property type="molecule type" value="Genomic_DNA"/>
</dbReference>
<sequence length="35" mass="4097">MWQTLWHLHSTSLTRMPVPTDSPGMEVPFLQRRCG</sequence>
<dbReference type="AlphaFoldDB" id="A0AA35XBM0"/>
<organism evidence="1 2">
    <name type="scientific">Geodia barretti</name>
    <name type="common">Barrett's horny sponge</name>
    <dbReference type="NCBI Taxonomy" id="519541"/>
    <lineage>
        <taxon>Eukaryota</taxon>
        <taxon>Metazoa</taxon>
        <taxon>Porifera</taxon>
        <taxon>Demospongiae</taxon>
        <taxon>Heteroscleromorpha</taxon>
        <taxon>Tetractinellida</taxon>
        <taxon>Astrophorina</taxon>
        <taxon>Geodiidae</taxon>
        <taxon>Geodia</taxon>
    </lineage>
</organism>